<dbReference type="SUPFAM" id="SSF54695">
    <property type="entry name" value="POZ domain"/>
    <property type="match status" value="1"/>
</dbReference>
<name>A0A8J2R948_9CRUS</name>
<feature type="domain" description="BTB" evidence="1">
    <location>
        <begin position="196"/>
        <end position="265"/>
    </location>
</feature>
<gene>
    <name evidence="2" type="ORF">DGAL_LOCUS1315</name>
</gene>
<dbReference type="InterPro" id="IPR000210">
    <property type="entry name" value="BTB/POZ_dom"/>
</dbReference>
<dbReference type="SMART" id="SM00225">
    <property type="entry name" value="BTB"/>
    <property type="match status" value="1"/>
</dbReference>
<accession>A0A8J2R948</accession>
<sequence length="362" mass="41619">MSLLPQGPGDNWCITTYTPMKSNFKWTIQFGRDPSAINVTSTPFSATENVIWKMQLMVEENSPTAQFLFSLQELSGRPLITIPFDASIKLFFLDERQKRIPLIDTLTGSPHLKNRSGQLMPLKFNFQKNALFENLVQNCLTLFCEIEFFVSAALSVSGHDPTIPLISNSDQMFGVRPEAHPGNSKGFFLPRYEMRTDFVIKARVSKDPSKIKTFKVHKLILAKKIKKNAVSFLEKNHELVVQDFDADVVVEIVRFIYTGQVHRTVMTRMANKLLAAAEMYLMDELKTQCQEYLFLHMCPKMFLEFLLLPVYDTVGAPKLTRKLAFQYLPRFTPHAPPCLWRMANQRVARRLEKEDNNPENSN</sequence>
<dbReference type="PANTHER" id="PTHR24413">
    <property type="entry name" value="SPECKLE-TYPE POZ PROTEIN"/>
    <property type="match status" value="1"/>
</dbReference>
<organism evidence="2 3">
    <name type="scientific">Daphnia galeata</name>
    <dbReference type="NCBI Taxonomy" id="27404"/>
    <lineage>
        <taxon>Eukaryota</taxon>
        <taxon>Metazoa</taxon>
        <taxon>Ecdysozoa</taxon>
        <taxon>Arthropoda</taxon>
        <taxon>Crustacea</taxon>
        <taxon>Branchiopoda</taxon>
        <taxon>Diplostraca</taxon>
        <taxon>Cladocera</taxon>
        <taxon>Anomopoda</taxon>
        <taxon>Daphniidae</taxon>
        <taxon>Daphnia</taxon>
    </lineage>
</organism>
<evidence type="ECO:0000313" key="3">
    <source>
        <dbReference type="Proteomes" id="UP000789390"/>
    </source>
</evidence>
<evidence type="ECO:0000313" key="2">
    <source>
        <dbReference type="EMBL" id="CAH0099201.1"/>
    </source>
</evidence>
<dbReference type="Gene3D" id="3.30.710.10">
    <property type="entry name" value="Potassium Channel Kv1.1, Chain A"/>
    <property type="match status" value="1"/>
</dbReference>
<reference evidence="2" key="1">
    <citation type="submission" date="2021-11" db="EMBL/GenBank/DDBJ databases">
        <authorList>
            <person name="Schell T."/>
        </authorList>
    </citation>
    <scope>NUCLEOTIDE SEQUENCE</scope>
    <source>
        <strain evidence="2">M5</strain>
    </source>
</reference>
<proteinExistence type="predicted"/>
<dbReference type="PROSITE" id="PS50097">
    <property type="entry name" value="BTB"/>
    <property type="match status" value="1"/>
</dbReference>
<dbReference type="EMBL" id="CAKKLH010000014">
    <property type="protein sequence ID" value="CAH0099201.1"/>
    <property type="molecule type" value="Genomic_DNA"/>
</dbReference>
<dbReference type="AlphaFoldDB" id="A0A8J2R948"/>
<dbReference type="Proteomes" id="UP000789390">
    <property type="component" value="Unassembled WGS sequence"/>
</dbReference>
<dbReference type="Pfam" id="PF00651">
    <property type="entry name" value="BTB"/>
    <property type="match status" value="1"/>
</dbReference>
<dbReference type="OrthoDB" id="6372650at2759"/>
<dbReference type="InterPro" id="IPR011333">
    <property type="entry name" value="SKP1/BTB/POZ_sf"/>
</dbReference>
<comment type="caution">
    <text evidence="2">The sequence shown here is derived from an EMBL/GenBank/DDBJ whole genome shotgun (WGS) entry which is preliminary data.</text>
</comment>
<evidence type="ECO:0000259" key="1">
    <source>
        <dbReference type="PROSITE" id="PS50097"/>
    </source>
</evidence>
<protein>
    <recommendedName>
        <fullName evidence="1">BTB domain-containing protein</fullName>
    </recommendedName>
</protein>
<keyword evidence="3" id="KW-1185">Reference proteome</keyword>